<dbReference type="NCBIfam" id="TIGR00388">
    <property type="entry name" value="glyQ"/>
    <property type="match status" value="1"/>
</dbReference>
<keyword evidence="6 9" id="KW-0030">Aminoacyl-tRNA synthetase</keyword>
<evidence type="ECO:0000256" key="5">
    <source>
        <dbReference type="ARBA" id="ARBA00022917"/>
    </source>
</evidence>
<evidence type="ECO:0000313" key="10">
    <source>
        <dbReference type="EMBL" id="PRY25659.1"/>
    </source>
</evidence>
<dbReference type="NCBIfam" id="TIGR00211">
    <property type="entry name" value="glyS"/>
    <property type="match status" value="1"/>
</dbReference>
<dbReference type="InterPro" id="IPR006194">
    <property type="entry name" value="Gly-tRNA-synth_heterodimer"/>
</dbReference>
<dbReference type="OrthoDB" id="9775440at2"/>
<dbReference type="PANTHER" id="PTHR30075:SF2">
    <property type="entry name" value="GLYCINE--TRNA LIGASE, CHLOROPLASTIC_MITOCHONDRIAL 2"/>
    <property type="match status" value="1"/>
</dbReference>
<evidence type="ECO:0000313" key="11">
    <source>
        <dbReference type="Proteomes" id="UP000239209"/>
    </source>
</evidence>
<dbReference type="FunFam" id="3.30.930.10:FF:000006">
    <property type="entry name" value="Glycine--tRNA ligase alpha subunit"/>
    <property type="match status" value="1"/>
</dbReference>
<dbReference type="Pfam" id="PF02091">
    <property type="entry name" value="tRNA-synt_2e"/>
    <property type="match status" value="1"/>
</dbReference>
<evidence type="ECO:0000256" key="2">
    <source>
        <dbReference type="ARBA" id="ARBA00022598"/>
    </source>
</evidence>
<sequence length="1001" mass="107185">MLTMQDALARLTAYWSGQGCLVVQPMNTEVGAGTLNPATFLRVLGPEPWRVVYPEPSVRPDDSRYGENPNRLQTHTQLQVILKPDPGNPQELYLGSLSALGIDVAAHDVRFVEDNWASPALGAWGLGWEVWLDGLEITQFTYFQQAGGLELEPVSVEITYGIERIIMALQGVTHFKDIEYAPGVSYGEVHGQAEYEMSRYYLDDADVATNRRLLELYAAEAQRLIGEGLPVPAHTYVLKCSQAFNVLDARGAVSTADRAAEFARMRRLAGDVARLWVARREELGHPLGVAEPLPELAAPVAAAPVAAAPVAAAPVAAAGPVSAGPVSAAGPGGSPRTLVLEIGTEEMPPSEARAAREQVRRALTELLGQTRLGHGDVRVYATPRRLIAVVGQVAAREDDHTHTVKGPRTTAPEQARAGFARAQGVPVDDLEVVDGIFVVRRHVAGGAAPAVLAGVLAKVVAGLRSARNMRWNDPRLAFTRPVRWLVALLGDDVVPVAVGALRAGRETRLLRTAATPVLPVASAETFMETVAINGILADPDDRRELIVSGAQDLVYGEGRVADDALVDEITYLVEQPTPLLGRFDESYLDLPAPVLTTVMRKHQRYLPVRDDDGNLLPLFVAVANGPVDVELVRAGNEAVLRARYEDAAFFYRADRATPLPVMRERLARLTFTDRLGSMADRAGRIDALTALLAPAAGVTGPDADIAARAAALVKADLGSQLVTEMTSLAGVMARDYARHAGENPAVAQALYEAELPRHAGDELPESVPGALLSLADRLDLVAGLAATVGLPTGSSDPYAVRRAILGLLAVHRAHPDLSGIDLFTALDRAAALQPVEVPPAVLAAARDFLTRRLEQVLTEEGHPVDRVRAVLPQAARPSIADRLLAQLGRLVTDPDFRALAEALQRARRIVPDGTPATYDPSHLKEPAELALHDAVSTLAPPGPDLTAFTAAAARIAPATTTFFDSVYVMADDPVVRAARLGLLATVRDLGEGLLDWRELRL</sequence>
<comment type="similarity">
    <text evidence="1 9">Belongs to the class-II aminoacyl-tRNA synthetase family.</text>
</comment>
<keyword evidence="9" id="KW-0963">Cytoplasm</keyword>
<dbReference type="EMBL" id="PVZG01000012">
    <property type="protein sequence ID" value="PRY25659.1"/>
    <property type="molecule type" value="Genomic_DNA"/>
</dbReference>
<dbReference type="GO" id="GO:0004820">
    <property type="term" value="F:glycine-tRNA ligase activity"/>
    <property type="evidence" value="ECO:0007669"/>
    <property type="project" value="UniProtKB-UniRule"/>
</dbReference>
<dbReference type="PANTHER" id="PTHR30075">
    <property type="entry name" value="GLYCYL-TRNA SYNTHETASE"/>
    <property type="match status" value="1"/>
</dbReference>
<dbReference type="EC" id="6.1.1.14" evidence="9"/>
<dbReference type="NCBIfam" id="NF006827">
    <property type="entry name" value="PRK09348.1"/>
    <property type="match status" value="1"/>
</dbReference>
<name>A0A2T0RWU0_9ACTN</name>
<keyword evidence="11" id="KW-1185">Reference proteome</keyword>
<dbReference type="SUPFAM" id="SSF55681">
    <property type="entry name" value="Class II aaRS and biotin synthetases"/>
    <property type="match status" value="1"/>
</dbReference>
<dbReference type="Gene3D" id="3.30.930.10">
    <property type="entry name" value="Bira Bifunctional Protein, Domain 2"/>
    <property type="match status" value="1"/>
</dbReference>
<evidence type="ECO:0000256" key="9">
    <source>
        <dbReference type="HAMAP-Rule" id="MF_00255"/>
    </source>
</evidence>
<protein>
    <recommendedName>
        <fullName evidence="8 9">Multifunctional fusion protein</fullName>
    </recommendedName>
    <domain>
        <recommendedName>
            <fullName evidence="9">Glycine--tRNA ligase beta subunit</fullName>
            <ecNumber evidence="9">6.1.1.14</ecNumber>
        </recommendedName>
        <alternativeName>
            <fullName evidence="9">Glycyl-tRNA synthetase beta subunit</fullName>
            <shortName evidence="9">GlyRS</shortName>
        </alternativeName>
    </domain>
    <domain>
        <recommendedName>
            <fullName evidence="8">Glycine--tRNA ligase alpha subunit</fullName>
        </recommendedName>
        <alternativeName>
            <fullName evidence="8">Glycyl-tRNA synthetase alpha subunit</fullName>
        </alternativeName>
    </domain>
</protein>
<dbReference type="InterPro" id="IPR045864">
    <property type="entry name" value="aa-tRNA-synth_II/BPL/LPL"/>
</dbReference>
<dbReference type="Gene3D" id="1.20.58.180">
    <property type="entry name" value="Class II aaRS and biotin synthetases, domain 2"/>
    <property type="match status" value="1"/>
</dbReference>
<evidence type="ECO:0000256" key="8">
    <source>
        <dbReference type="HAMAP-Rule" id="MF_00254"/>
    </source>
</evidence>
<organism evidence="10 11">
    <name type="scientific">Pseudosporangium ferrugineum</name>
    <dbReference type="NCBI Taxonomy" id="439699"/>
    <lineage>
        <taxon>Bacteria</taxon>
        <taxon>Bacillati</taxon>
        <taxon>Actinomycetota</taxon>
        <taxon>Actinomycetes</taxon>
        <taxon>Micromonosporales</taxon>
        <taxon>Micromonosporaceae</taxon>
        <taxon>Pseudosporangium</taxon>
    </lineage>
</organism>
<reference evidence="10 11" key="1">
    <citation type="submission" date="2018-03" db="EMBL/GenBank/DDBJ databases">
        <title>Genomic Encyclopedia of Archaeal and Bacterial Type Strains, Phase II (KMG-II): from individual species to whole genera.</title>
        <authorList>
            <person name="Goeker M."/>
        </authorList>
    </citation>
    <scope>NUCLEOTIDE SEQUENCE [LARGE SCALE GENOMIC DNA]</scope>
    <source>
        <strain evidence="10 11">DSM 45348</strain>
    </source>
</reference>
<dbReference type="AlphaFoldDB" id="A0A2T0RWU0"/>
<dbReference type="GO" id="GO:0005829">
    <property type="term" value="C:cytosol"/>
    <property type="evidence" value="ECO:0007669"/>
    <property type="project" value="TreeGrafter"/>
</dbReference>
<dbReference type="GO" id="GO:0005524">
    <property type="term" value="F:ATP binding"/>
    <property type="evidence" value="ECO:0007669"/>
    <property type="project" value="UniProtKB-UniRule"/>
</dbReference>
<evidence type="ECO:0000256" key="3">
    <source>
        <dbReference type="ARBA" id="ARBA00022741"/>
    </source>
</evidence>
<dbReference type="InterPro" id="IPR015944">
    <property type="entry name" value="Gly-tRNA-synth_bsu"/>
</dbReference>
<dbReference type="GO" id="GO:0006426">
    <property type="term" value="P:glycyl-tRNA aminoacylation"/>
    <property type="evidence" value="ECO:0007669"/>
    <property type="project" value="UniProtKB-UniRule"/>
</dbReference>
<comment type="caution">
    <text evidence="10">The sequence shown here is derived from an EMBL/GenBank/DDBJ whole genome shotgun (WGS) entry which is preliminary data.</text>
</comment>
<comment type="catalytic activity">
    <reaction evidence="7 9">
        <text>tRNA(Gly) + glycine + ATP = glycyl-tRNA(Gly) + AMP + diphosphate</text>
        <dbReference type="Rhea" id="RHEA:16013"/>
        <dbReference type="Rhea" id="RHEA-COMP:9664"/>
        <dbReference type="Rhea" id="RHEA-COMP:9683"/>
        <dbReference type="ChEBI" id="CHEBI:30616"/>
        <dbReference type="ChEBI" id="CHEBI:33019"/>
        <dbReference type="ChEBI" id="CHEBI:57305"/>
        <dbReference type="ChEBI" id="CHEBI:78442"/>
        <dbReference type="ChEBI" id="CHEBI:78522"/>
        <dbReference type="ChEBI" id="CHEBI:456215"/>
        <dbReference type="EC" id="6.1.1.14"/>
    </reaction>
</comment>
<keyword evidence="4 9" id="KW-0067">ATP-binding</keyword>
<accession>A0A2T0RWU0</accession>
<proteinExistence type="inferred from homology"/>
<dbReference type="Proteomes" id="UP000239209">
    <property type="component" value="Unassembled WGS sequence"/>
</dbReference>
<keyword evidence="5 9" id="KW-0648">Protein biosynthesis</keyword>
<dbReference type="RefSeq" id="WP_106128863.1">
    <property type="nucleotide sequence ID" value="NZ_PVZG01000012.1"/>
</dbReference>
<evidence type="ECO:0000256" key="6">
    <source>
        <dbReference type="ARBA" id="ARBA00023146"/>
    </source>
</evidence>
<gene>
    <name evidence="8" type="primary">glyQ</name>
    <name evidence="9" type="synonym">glyS</name>
    <name evidence="10" type="ORF">CLV70_11225</name>
</gene>
<evidence type="ECO:0000256" key="7">
    <source>
        <dbReference type="ARBA" id="ARBA00047937"/>
    </source>
</evidence>
<keyword evidence="2 9" id="KW-0436">Ligase</keyword>
<dbReference type="InterPro" id="IPR002310">
    <property type="entry name" value="Gly-tRNA_ligase_asu"/>
</dbReference>
<dbReference type="Pfam" id="PF02092">
    <property type="entry name" value="tRNA_synt_2f"/>
    <property type="match status" value="1"/>
</dbReference>
<dbReference type="SUPFAM" id="SSF109604">
    <property type="entry name" value="HD-domain/PDEase-like"/>
    <property type="match status" value="1"/>
</dbReference>
<evidence type="ECO:0000256" key="4">
    <source>
        <dbReference type="ARBA" id="ARBA00022840"/>
    </source>
</evidence>
<comment type="subunit">
    <text evidence="9">Tetramer of two alpha and two beta subunits.</text>
</comment>
<dbReference type="HAMAP" id="MF_00254">
    <property type="entry name" value="Gly_tRNA_synth_alpha"/>
    <property type="match status" value="1"/>
</dbReference>
<dbReference type="HAMAP" id="MF_00255">
    <property type="entry name" value="Gly_tRNA_synth_beta"/>
    <property type="match status" value="1"/>
</dbReference>
<dbReference type="NCBIfam" id="NF011499">
    <property type="entry name" value="PRK14908.1"/>
    <property type="match status" value="1"/>
</dbReference>
<evidence type="ECO:0000256" key="1">
    <source>
        <dbReference type="ARBA" id="ARBA00008226"/>
    </source>
</evidence>
<comment type="subcellular location">
    <subcellularLocation>
        <location evidence="9">Cytoplasm</location>
    </subcellularLocation>
</comment>
<dbReference type="PRINTS" id="PR01044">
    <property type="entry name" value="TRNASYNTHGA"/>
</dbReference>
<dbReference type="PROSITE" id="PS50861">
    <property type="entry name" value="AA_TRNA_LIGASE_II_GLYAB"/>
    <property type="match status" value="2"/>
</dbReference>
<keyword evidence="3 9" id="KW-0547">Nucleotide-binding</keyword>